<organism evidence="1 2">
    <name type="scientific">Chitinophaga silvatica</name>
    <dbReference type="NCBI Taxonomy" id="2282649"/>
    <lineage>
        <taxon>Bacteria</taxon>
        <taxon>Pseudomonadati</taxon>
        <taxon>Bacteroidota</taxon>
        <taxon>Chitinophagia</taxon>
        <taxon>Chitinophagales</taxon>
        <taxon>Chitinophagaceae</taxon>
        <taxon>Chitinophaga</taxon>
    </lineage>
</organism>
<dbReference type="EMBL" id="QPMM01000002">
    <property type="protein sequence ID" value="RFS24662.1"/>
    <property type="molecule type" value="Genomic_DNA"/>
</dbReference>
<dbReference type="Proteomes" id="UP000260644">
    <property type="component" value="Unassembled WGS sequence"/>
</dbReference>
<comment type="caution">
    <text evidence="1">The sequence shown here is derived from an EMBL/GenBank/DDBJ whole genome shotgun (WGS) entry which is preliminary data.</text>
</comment>
<keyword evidence="2" id="KW-1185">Reference proteome</keyword>
<sequence length="141" mass="16539">MFYSINISAQKFTTDSNILKIVIKYLAENDNFKSSQNEAIKNGQIELAKDQYYIFRLFKLNNKKGDAVYVFGNNGAHSRRYLLVNESKNHTFYGNDKLESDLLKFNSFTKKYKPDISCKKKLKIYQVLIENYEILENVIIL</sequence>
<name>A0A3E1YDR1_9BACT</name>
<reference evidence="1 2" key="1">
    <citation type="submission" date="2018-07" db="EMBL/GenBank/DDBJ databases">
        <title>Chitinophaga K2CV101002-2 sp. nov., isolated from a monsoon evergreen broad-leaved forest soil.</title>
        <authorList>
            <person name="Lv Y."/>
        </authorList>
    </citation>
    <scope>NUCLEOTIDE SEQUENCE [LARGE SCALE GENOMIC DNA]</scope>
    <source>
        <strain evidence="1 2">GDMCC 1.1288</strain>
    </source>
</reference>
<protein>
    <submittedName>
        <fullName evidence="1">Uncharacterized protein</fullName>
    </submittedName>
</protein>
<gene>
    <name evidence="1" type="ORF">DVR12_05520</name>
</gene>
<accession>A0A3E1YDR1</accession>
<proteinExistence type="predicted"/>
<evidence type="ECO:0000313" key="2">
    <source>
        <dbReference type="Proteomes" id="UP000260644"/>
    </source>
</evidence>
<dbReference type="AlphaFoldDB" id="A0A3E1YDR1"/>
<evidence type="ECO:0000313" key="1">
    <source>
        <dbReference type="EMBL" id="RFS24662.1"/>
    </source>
</evidence>